<protein>
    <submittedName>
        <fullName evidence="2">YggT family protein</fullName>
    </submittedName>
</protein>
<accession>A0A917IMT9</accession>
<dbReference type="EMBL" id="BMDC01000001">
    <property type="protein sequence ID" value="GGH56515.1"/>
    <property type="molecule type" value="Genomic_DNA"/>
</dbReference>
<proteinExistence type="predicted"/>
<dbReference type="Pfam" id="PF02325">
    <property type="entry name" value="CCB3_YggT"/>
    <property type="match status" value="1"/>
</dbReference>
<evidence type="ECO:0000313" key="3">
    <source>
        <dbReference type="Proteomes" id="UP000600171"/>
    </source>
</evidence>
<reference evidence="2 3" key="1">
    <citation type="journal article" date="2014" name="Int. J. Syst. Evol. Microbiol.">
        <title>Complete genome sequence of Corynebacterium casei LMG S-19264T (=DSM 44701T), isolated from a smear-ripened cheese.</title>
        <authorList>
            <consortium name="US DOE Joint Genome Institute (JGI-PGF)"/>
            <person name="Walter F."/>
            <person name="Albersmeier A."/>
            <person name="Kalinowski J."/>
            <person name="Ruckert C."/>
        </authorList>
    </citation>
    <scope>NUCLEOTIDE SEQUENCE [LARGE SCALE GENOMIC DNA]</scope>
    <source>
        <strain evidence="2 3">CCM 8669</strain>
    </source>
</reference>
<name>A0A917IMT9_9MICC</name>
<keyword evidence="1" id="KW-0812">Transmembrane</keyword>
<evidence type="ECO:0000313" key="2">
    <source>
        <dbReference type="EMBL" id="GGH56515.1"/>
    </source>
</evidence>
<dbReference type="AlphaFoldDB" id="A0A917IMT9"/>
<dbReference type="InterPro" id="IPR003425">
    <property type="entry name" value="CCB3/YggT"/>
</dbReference>
<keyword evidence="3" id="KW-1185">Reference proteome</keyword>
<comment type="caution">
    <text evidence="2">The sequence shown here is derived from an EMBL/GenBank/DDBJ whole genome shotgun (WGS) entry which is preliminary data.</text>
</comment>
<dbReference type="Proteomes" id="UP000600171">
    <property type="component" value="Unassembled WGS sequence"/>
</dbReference>
<keyword evidence="1" id="KW-0472">Membrane</keyword>
<feature type="transmembrane region" description="Helical" evidence="1">
    <location>
        <begin position="71"/>
        <end position="91"/>
    </location>
</feature>
<evidence type="ECO:0000256" key="1">
    <source>
        <dbReference type="SAM" id="Phobius"/>
    </source>
</evidence>
<keyword evidence="1" id="KW-1133">Transmembrane helix</keyword>
<organism evidence="2 3">
    <name type="scientific">Rothia aerolata</name>
    <dbReference type="NCBI Taxonomy" id="1812262"/>
    <lineage>
        <taxon>Bacteria</taxon>
        <taxon>Bacillati</taxon>
        <taxon>Actinomycetota</taxon>
        <taxon>Actinomycetes</taxon>
        <taxon>Micrococcales</taxon>
        <taxon>Micrococcaceae</taxon>
        <taxon>Rothia</taxon>
    </lineage>
</organism>
<gene>
    <name evidence="2" type="ORF">GCM10007359_00700</name>
</gene>
<dbReference type="GO" id="GO:0016020">
    <property type="term" value="C:membrane"/>
    <property type="evidence" value="ECO:0007669"/>
    <property type="project" value="InterPro"/>
</dbReference>
<dbReference type="RefSeq" id="WP_188358368.1">
    <property type="nucleotide sequence ID" value="NZ_BMDC01000001.1"/>
</dbReference>
<feature type="transmembrane region" description="Helical" evidence="1">
    <location>
        <begin position="6"/>
        <end position="25"/>
    </location>
</feature>
<sequence>MGFLFAALTIAVYLFYFALILRLIFDWIQMFARYWRPKGIVLVVASAVNAVTDPPMNFLRRVVPPLRIGGMALDLGFLILVVVVGFVYSILANITAGMS</sequence>